<accession>A0A1B7KMX6</accession>
<reference evidence="2" key="1">
    <citation type="submission" date="2016-05" db="EMBL/GenBank/DDBJ databases">
        <authorList>
            <person name="Wang W."/>
            <person name="Zhu L."/>
        </authorList>
    </citation>
    <scope>NUCLEOTIDE SEQUENCE [LARGE SCALE GENOMIC DNA]</scope>
    <source>
        <strain evidence="2">W-2</strain>
    </source>
</reference>
<dbReference type="EMBL" id="LXMA01000043">
    <property type="protein sequence ID" value="OAT71444.1"/>
    <property type="molecule type" value="Genomic_DNA"/>
</dbReference>
<name>A0A1B7KMX6_PARTM</name>
<dbReference type="AlphaFoldDB" id="A0A1B7KMX6"/>
<evidence type="ECO:0000313" key="2">
    <source>
        <dbReference type="Proteomes" id="UP000078290"/>
    </source>
</evidence>
<dbReference type="Proteomes" id="UP000078290">
    <property type="component" value="Unassembled WGS sequence"/>
</dbReference>
<organism evidence="1 2">
    <name type="scientific">Parageobacillus thermoglucosidasius</name>
    <name type="common">Geobacillus thermoglucosidasius</name>
    <dbReference type="NCBI Taxonomy" id="1426"/>
    <lineage>
        <taxon>Bacteria</taxon>
        <taxon>Bacillati</taxon>
        <taxon>Bacillota</taxon>
        <taxon>Bacilli</taxon>
        <taxon>Bacillales</taxon>
        <taxon>Anoxybacillaceae</taxon>
        <taxon>Parageobacillus</taxon>
    </lineage>
</organism>
<evidence type="ECO:0000313" key="1">
    <source>
        <dbReference type="EMBL" id="OAT71444.1"/>
    </source>
</evidence>
<sequence>MRLDITFPTLSDDEWIEFALYIDCAVSQLQDPKGENLREFFQLIRQKRLEIEDARWRSNPENWGACCPWPDDDFPF</sequence>
<comment type="caution">
    <text evidence="1">The sequence shown here is derived from an EMBL/GenBank/DDBJ whole genome shotgun (WGS) entry which is preliminary data.</text>
</comment>
<protein>
    <submittedName>
        <fullName evidence="1">Uncharacterized protein</fullName>
    </submittedName>
</protein>
<proteinExistence type="predicted"/>
<gene>
    <name evidence="1" type="ORF">A7K69_14490</name>
</gene>